<keyword evidence="4 7" id="KW-0812">Transmembrane</keyword>
<evidence type="ECO:0000313" key="10">
    <source>
        <dbReference type="Proteomes" id="UP000448867"/>
    </source>
</evidence>
<dbReference type="GO" id="GO:0005886">
    <property type="term" value="C:plasma membrane"/>
    <property type="evidence" value="ECO:0007669"/>
    <property type="project" value="UniProtKB-SubCell"/>
</dbReference>
<sequence length="285" mass="32221">MIRNFIGITLQFAFAVTGIVLLGCLPVLMDGNGISAFFHKTVDIAAGLLRPWEIAYVSGDVDVKLFPEFTDAIIYSFTLMGFAFLAALTVSIVLTVLTMLLPLAVKERVKLFVYMTESIPDILVILLLQLFVITIYKQTGIKLTTVISIMDSKPYVLPIICLSVLPTIQLYRLSIYLFEEELRKDYPLFAASVGLKKAFIFIVHILRNILVSLFYQSKTTIWFMLSNLLVLEHLFNIFGITHYVLKYMSPEVFTTALLALFIPIFLFYKFGELLLENTVGRGEGI</sequence>
<dbReference type="PANTHER" id="PTHR30465:SF44">
    <property type="entry name" value="ABC-TYPE DIPEPTIDE_OLIGOPEPTIDE TRANSPORT SYSTEM, PERMEASE COMPONENT"/>
    <property type="match status" value="1"/>
</dbReference>
<evidence type="ECO:0000256" key="7">
    <source>
        <dbReference type="SAM" id="Phobius"/>
    </source>
</evidence>
<dbReference type="PANTHER" id="PTHR30465">
    <property type="entry name" value="INNER MEMBRANE ABC TRANSPORTER"/>
    <property type="match status" value="1"/>
</dbReference>
<dbReference type="Proteomes" id="UP000448867">
    <property type="component" value="Unassembled WGS sequence"/>
</dbReference>
<feature type="transmembrane region" description="Helical" evidence="7">
    <location>
        <begin position="12"/>
        <end position="29"/>
    </location>
</feature>
<feature type="transmembrane region" description="Helical" evidence="7">
    <location>
        <begin position="72"/>
        <end position="100"/>
    </location>
</feature>
<accession>A0A7X2IWL5</accession>
<feature type="transmembrane region" description="Helical" evidence="7">
    <location>
        <begin position="221"/>
        <end position="245"/>
    </location>
</feature>
<proteinExistence type="predicted"/>
<protein>
    <submittedName>
        <fullName evidence="9">ABC transporter permease subunit</fullName>
    </submittedName>
</protein>
<dbReference type="PROSITE" id="PS51257">
    <property type="entry name" value="PROKAR_LIPOPROTEIN"/>
    <property type="match status" value="1"/>
</dbReference>
<keyword evidence="10" id="KW-1185">Reference proteome</keyword>
<evidence type="ECO:0000256" key="5">
    <source>
        <dbReference type="ARBA" id="ARBA00022989"/>
    </source>
</evidence>
<evidence type="ECO:0000256" key="4">
    <source>
        <dbReference type="ARBA" id="ARBA00022692"/>
    </source>
</evidence>
<evidence type="ECO:0000256" key="1">
    <source>
        <dbReference type="ARBA" id="ARBA00004651"/>
    </source>
</evidence>
<dbReference type="AlphaFoldDB" id="A0A7X2IWL5"/>
<keyword evidence="6 7" id="KW-0472">Membrane</keyword>
<evidence type="ECO:0000256" key="2">
    <source>
        <dbReference type="ARBA" id="ARBA00022448"/>
    </source>
</evidence>
<dbReference type="OrthoDB" id="2958608at2"/>
<name>A0A7X2IWL5_9BACI</name>
<dbReference type="EMBL" id="WKKI01000003">
    <property type="protein sequence ID" value="MRX71163.1"/>
    <property type="molecule type" value="Genomic_DNA"/>
</dbReference>
<keyword evidence="2" id="KW-0813">Transport</keyword>
<evidence type="ECO:0000259" key="8">
    <source>
        <dbReference type="Pfam" id="PF00528"/>
    </source>
</evidence>
<feature type="transmembrane region" description="Helical" evidence="7">
    <location>
        <begin position="112"/>
        <end position="135"/>
    </location>
</feature>
<reference evidence="9 10" key="1">
    <citation type="submission" date="2019-11" db="EMBL/GenBank/DDBJ databases">
        <title>Bacillus lacus genome.</title>
        <authorList>
            <person name="Allen C.J."/>
            <person name="Newman J.D."/>
        </authorList>
    </citation>
    <scope>NUCLEOTIDE SEQUENCE [LARGE SCALE GENOMIC DNA]</scope>
    <source>
        <strain evidence="9 10">KCTC 33946</strain>
    </source>
</reference>
<feature type="transmembrane region" description="Helical" evidence="7">
    <location>
        <begin position="252"/>
        <end position="271"/>
    </location>
</feature>
<feature type="domain" description="ABC transmembrane type-1" evidence="8">
    <location>
        <begin position="107"/>
        <end position="266"/>
    </location>
</feature>
<comment type="caution">
    <text evidence="9">The sequence shown here is derived from an EMBL/GenBank/DDBJ whole genome shotgun (WGS) entry which is preliminary data.</text>
</comment>
<evidence type="ECO:0000256" key="3">
    <source>
        <dbReference type="ARBA" id="ARBA00022475"/>
    </source>
</evidence>
<dbReference type="InterPro" id="IPR000515">
    <property type="entry name" value="MetI-like"/>
</dbReference>
<dbReference type="Pfam" id="PF00528">
    <property type="entry name" value="BPD_transp_1"/>
    <property type="match status" value="1"/>
</dbReference>
<comment type="subcellular location">
    <subcellularLocation>
        <location evidence="1">Cell membrane</location>
        <topology evidence="1">Multi-pass membrane protein</topology>
    </subcellularLocation>
</comment>
<organism evidence="9 10">
    <name type="scientific">Metabacillus lacus</name>
    <dbReference type="NCBI Taxonomy" id="1983721"/>
    <lineage>
        <taxon>Bacteria</taxon>
        <taxon>Bacillati</taxon>
        <taxon>Bacillota</taxon>
        <taxon>Bacilli</taxon>
        <taxon>Bacillales</taxon>
        <taxon>Bacillaceae</taxon>
        <taxon>Metabacillus</taxon>
    </lineage>
</organism>
<evidence type="ECO:0000313" key="9">
    <source>
        <dbReference type="EMBL" id="MRX71163.1"/>
    </source>
</evidence>
<keyword evidence="5 7" id="KW-1133">Transmembrane helix</keyword>
<gene>
    <name evidence="9" type="ORF">GJU40_03125</name>
</gene>
<dbReference type="GO" id="GO:0055085">
    <property type="term" value="P:transmembrane transport"/>
    <property type="evidence" value="ECO:0007669"/>
    <property type="project" value="InterPro"/>
</dbReference>
<feature type="transmembrane region" description="Helical" evidence="7">
    <location>
        <begin position="155"/>
        <end position="178"/>
    </location>
</feature>
<dbReference type="RefSeq" id="WP_154306297.1">
    <property type="nucleotide sequence ID" value="NZ_WKKI01000003.1"/>
</dbReference>
<evidence type="ECO:0000256" key="6">
    <source>
        <dbReference type="ARBA" id="ARBA00023136"/>
    </source>
</evidence>
<keyword evidence="3" id="KW-1003">Cell membrane</keyword>